<evidence type="ECO:0000313" key="2">
    <source>
        <dbReference type="EMBL" id="CAK6982071.1"/>
    </source>
</evidence>
<comment type="caution">
    <text evidence="2">The sequence shown here is derived from an EMBL/GenBank/DDBJ whole genome shotgun (WGS) entry which is preliminary data.</text>
</comment>
<dbReference type="Proteomes" id="UP001314229">
    <property type="component" value="Unassembled WGS sequence"/>
</dbReference>
<feature type="signal peptide" evidence="1">
    <location>
        <begin position="1"/>
        <end position="26"/>
    </location>
</feature>
<dbReference type="EMBL" id="CAWUFR010000945">
    <property type="protein sequence ID" value="CAK6982071.1"/>
    <property type="molecule type" value="Genomic_DNA"/>
</dbReference>
<accession>A0AAV1QCU2</accession>
<feature type="non-terminal residue" evidence="2">
    <location>
        <position position="1"/>
    </location>
</feature>
<evidence type="ECO:0000256" key="1">
    <source>
        <dbReference type="SAM" id="SignalP"/>
    </source>
</evidence>
<keyword evidence="3" id="KW-1185">Reference proteome</keyword>
<protein>
    <submittedName>
        <fullName evidence="2">Uncharacterized protein</fullName>
    </submittedName>
</protein>
<name>A0AAV1QCU2_SCOSC</name>
<keyword evidence="1" id="KW-0732">Signal</keyword>
<gene>
    <name evidence="2" type="ORF">FSCOSCO3_A034125</name>
</gene>
<proteinExistence type="predicted"/>
<dbReference type="AlphaFoldDB" id="A0AAV1QCU2"/>
<reference evidence="2 3" key="1">
    <citation type="submission" date="2024-01" db="EMBL/GenBank/DDBJ databases">
        <authorList>
            <person name="Alioto T."/>
            <person name="Alioto T."/>
            <person name="Gomez Garrido J."/>
        </authorList>
    </citation>
    <scope>NUCLEOTIDE SEQUENCE [LARGE SCALE GENOMIC DNA]</scope>
</reference>
<feature type="chain" id="PRO_5043404681" evidence="1">
    <location>
        <begin position="27"/>
        <end position="104"/>
    </location>
</feature>
<evidence type="ECO:0000313" key="3">
    <source>
        <dbReference type="Proteomes" id="UP001314229"/>
    </source>
</evidence>
<organism evidence="2 3">
    <name type="scientific">Scomber scombrus</name>
    <name type="common">Atlantic mackerel</name>
    <name type="synonym">Scomber vernalis</name>
    <dbReference type="NCBI Taxonomy" id="13677"/>
    <lineage>
        <taxon>Eukaryota</taxon>
        <taxon>Metazoa</taxon>
        <taxon>Chordata</taxon>
        <taxon>Craniata</taxon>
        <taxon>Vertebrata</taxon>
        <taxon>Euteleostomi</taxon>
        <taxon>Actinopterygii</taxon>
        <taxon>Neopterygii</taxon>
        <taxon>Teleostei</taxon>
        <taxon>Neoteleostei</taxon>
        <taxon>Acanthomorphata</taxon>
        <taxon>Pelagiaria</taxon>
        <taxon>Scombriformes</taxon>
        <taxon>Scombridae</taxon>
        <taxon>Scomber</taxon>
    </lineage>
</organism>
<sequence length="104" mass="11510">LSMWYPAWLNLNILALVLLLFWKTSCFVSASDPPYLPSCYTQPAVESCSRECRGAWKAVLVGLLLRTRLLQPPVGPSVPEVQVYGSESRKVKIEAGSKKSISLV</sequence>